<feature type="compositionally biased region" description="Gly residues" evidence="1">
    <location>
        <begin position="174"/>
        <end position="183"/>
    </location>
</feature>
<evidence type="ECO:0008006" key="5">
    <source>
        <dbReference type="Google" id="ProtNLM"/>
    </source>
</evidence>
<keyword evidence="2" id="KW-0472">Membrane</keyword>
<feature type="compositionally biased region" description="Basic and acidic residues" evidence="1">
    <location>
        <begin position="184"/>
        <end position="205"/>
    </location>
</feature>
<evidence type="ECO:0000313" key="4">
    <source>
        <dbReference type="Proteomes" id="UP000732378"/>
    </source>
</evidence>
<comment type="caution">
    <text evidence="3">The sequence shown here is derived from an EMBL/GenBank/DDBJ whole genome shotgun (WGS) entry which is preliminary data.</text>
</comment>
<sequence>MSSLYSTQGAARSSRMPRIAGAAVERARLSVVPVARTRAAKVPFVSLVTVLLLGGVVGLLLFNTSMQQSAFAATSLEQRATVLSARQEALATKLERLRDPQEIARRAQKMGMQVPAAPLFLDLADGSVSGDPAGATLGARLPLDPLPPARPSELDPAATVVTPPEGVLGDQRGDGAGGGGGGKNKQDEKKQDKADKADKKNDKDKNKKNKKKNKKND</sequence>
<feature type="region of interest" description="Disordered" evidence="1">
    <location>
        <begin position="135"/>
        <end position="217"/>
    </location>
</feature>
<name>A0ABS2M6A9_9ACTN</name>
<feature type="compositionally biased region" description="Basic residues" evidence="1">
    <location>
        <begin position="206"/>
        <end position="217"/>
    </location>
</feature>
<keyword evidence="4" id="KW-1185">Reference proteome</keyword>
<proteinExistence type="predicted"/>
<protein>
    <recommendedName>
        <fullName evidence="5">Cell division protein FtsL</fullName>
    </recommendedName>
</protein>
<evidence type="ECO:0000256" key="1">
    <source>
        <dbReference type="SAM" id="MobiDB-lite"/>
    </source>
</evidence>
<evidence type="ECO:0000256" key="2">
    <source>
        <dbReference type="SAM" id="Phobius"/>
    </source>
</evidence>
<accession>A0ABS2M6A9</accession>
<reference evidence="3 4" key="1">
    <citation type="submission" date="2021-01" db="EMBL/GenBank/DDBJ databases">
        <title>Sequencing the genomes of 1000 actinobacteria strains.</title>
        <authorList>
            <person name="Klenk H.-P."/>
        </authorList>
    </citation>
    <scope>NUCLEOTIDE SEQUENCE [LARGE SCALE GENOMIC DNA]</scope>
    <source>
        <strain evidence="3 4">DSM 18239</strain>
    </source>
</reference>
<dbReference type="EMBL" id="JAFBBZ010000001">
    <property type="protein sequence ID" value="MBM7506724.1"/>
    <property type="molecule type" value="Genomic_DNA"/>
</dbReference>
<evidence type="ECO:0000313" key="3">
    <source>
        <dbReference type="EMBL" id="MBM7506724.1"/>
    </source>
</evidence>
<keyword evidence="2" id="KW-0812">Transmembrane</keyword>
<keyword evidence="2" id="KW-1133">Transmembrane helix</keyword>
<dbReference type="RefSeq" id="WP_193670378.1">
    <property type="nucleotide sequence ID" value="NZ_JACDTV010000014.1"/>
</dbReference>
<feature type="transmembrane region" description="Helical" evidence="2">
    <location>
        <begin position="42"/>
        <end position="62"/>
    </location>
</feature>
<gene>
    <name evidence="3" type="ORF">JOE61_000538</name>
</gene>
<dbReference type="Proteomes" id="UP000732378">
    <property type="component" value="Unassembled WGS sequence"/>
</dbReference>
<organism evidence="3 4">
    <name type="scientific">Nocardioides salarius</name>
    <dbReference type="NCBI Taxonomy" id="374513"/>
    <lineage>
        <taxon>Bacteria</taxon>
        <taxon>Bacillati</taxon>
        <taxon>Actinomycetota</taxon>
        <taxon>Actinomycetes</taxon>
        <taxon>Propionibacteriales</taxon>
        <taxon>Nocardioidaceae</taxon>
        <taxon>Nocardioides</taxon>
    </lineage>
</organism>